<accession>A0A6C0C745</accession>
<protein>
    <submittedName>
        <fullName evidence="1">Uncharacterized protein</fullName>
    </submittedName>
</protein>
<evidence type="ECO:0000313" key="1">
    <source>
        <dbReference type="EMBL" id="QHS99478.1"/>
    </source>
</evidence>
<sequence>MNKLTINDFFLKKKEITFLNNWINKDYKKQFLFIHGKDSSGKTSLAECILNKYKIIHINIDFFKEKVNIKQYIDEALGRKNILMMFNNNYQYNAIIFDNLELFLKHNKSILNDIISYISKLNNYKQNHPIIFISSNINHKYFKKILSNSKFIEINYSHKNIINITNKYLSLKKIKLNDNEINNLIKKSDSKINNIISNINILNLNNNLKDLYDYEDTFIDNTINKIYNTNDFSDIIRYSQNLNNLYFDILDNIHYITDDLDKIIKIYKTSYLAENVNTFYIKRHIDLYDFYTILSIIYPKYYLKNNIDCKKVINNKYISKSLIYISNERHIYNNDLNINILYLINKLNDKNYIDFLKEKYNININEIKKLTNTYNKIIEFV</sequence>
<dbReference type="AlphaFoldDB" id="A0A6C0C745"/>
<reference evidence="1" key="1">
    <citation type="journal article" date="2020" name="Nature">
        <title>Giant virus diversity and host interactions through global metagenomics.</title>
        <authorList>
            <person name="Schulz F."/>
            <person name="Roux S."/>
            <person name="Paez-Espino D."/>
            <person name="Jungbluth S."/>
            <person name="Walsh D.A."/>
            <person name="Denef V.J."/>
            <person name="McMahon K.D."/>
            <person name="Konstantinidis K.T."/>
            <person name="Eloe-Fadrosh E.A."/>
            <person name="Kyrpides N.C."/>
            <person name="Woyke T."/>
        </authorList>
    </citation>
    <scope>NUCLEOTIDE SEQUENCE</scope>
    <source>
        <strain evidence="1">GVMAG-M-3300020187-37</strain>
    </source>
</reference>
<proteinExistence type="predicted"/>
<dbReference type="InterPro" id="IPR027417">
    <property type="entry name" value="P-loop_NTPase"/>
</dbReference>
<dbReference type="SUPFAM" id="SSF52540">
    <property type="entry name" value="P-loop containing nucleoside triphosphate hydrolases"/>
    <property type="match status" value="1"/>
</dbReference>
<organism evidence="1">
    <name type="scientific">viral metagenome</name>
    <dbReference type="NCBI Taxonomy" id="1070528"/>
    <lineage>
        <taxon>unclassified sequences</taxon>
        <taxon>metagenomes</taxon>
        <taxon>organismal metagenomes</taxon>
    </lineage>
</organism>
<name>A0A6C0C745_9ZZZZ</name>
<dbReference type="Gene3D" id="3.40.50.300">
    <property type="entry name" value="P-loop containing nucleotide triphosphate hydrolases"/>
    <property type="match status" value="1"/>
</dbReference>
<dbReference type="EMBL" id="MN739344">
    <property type="protein sequence ID" value="QHS99478.1"/>
    <property type="molecule type" value="Genomic_DNA"/>
</dbReference>